<accession>A0A557QLX9</accession>
<dbReference type="GO" id="GO:0004605">
    <property type="term" value="F:phosphatidate cytidylyltransferase activity"/>
    <property type="evidence" value="ECO:0007669"/>
    <property type="project" value="UniProtKB-EC"/>
</dbReference>
<evidence type="ECO:0000256" key="14">
    <source>
        <dbReference type="ARBA" id="ARBA00023098"/>
    </source>
</evidence>
<reference evidence="20 21" key="1">
    <citation type="submission" date="2019-07" db="EMBL/GenBank/DDBJ databases">
        <title>The pathways for chlorine oxyanion respiration interact through the shared metabolite chlorate.</title>
        <authorList>
            <person name="Barnum T.P."/>
            <person name="Cheng Y."/>
            <person name="Hill K.A."/>
            <person name="Lucas L.N."/>
            <person name="Carlson H.K."/>
            <person name="Coates J.D."/>
        </authorList>
    </citation>
    <scope>NUCLEOTIDE SEQUENCE [LARGE SCALE GENOMIC DNA]</scope>
    <source>
        <strain evidence="20 21">SFB-3</strain>
    </source>
</reference>
<gene>
    <name evidence="20" type="ORF">FHP91_14075</name>
</gene>
<sequence length="273" mass="28644">MLKARILTAIVMLAVLSVALTSFSTQAWIVFVTVIAALAGWEWGGLAGWSSTPRIAYGAGLGALLVLVSVISDLWAGTLSAPALLPFLLISIVFWVALAFPWLLRRWTLGRGLGAFVLGFVVVLPTALAMIILREVNVALLLAAMAVVWVADIAAYFSGRAFGRRKLAPAISPGKSWEGVYGAIVGVELYGLALVFAFDFELSVGLIILGALALVVLTAVSVVGDLFESLLKRQAGIKDSSGLLPGHGGVLDRIDSLTSTLPMVACAVLLLSV</sequence>
<evidence type="ECO:0000256" key="18">
    <source>
        <dbReference type="RuleBase" id="RU003938"/>
    </source>
</evidence>
<protein>
    <recommendedName>
        <fullName evidence="7 18">Phosphatidate cytidylyltransferase</fullName>
        <ecNumber evidence="6 18">2.7.7.41</ecNumber>
    </recommendedName>
</protein>
<keyword evidence="16" id="KW-0594">Phospholipid biosynthesis</keyword>
<feature type="transmembrane region" description="Helical" evidence="19">
    <location>
        <begin position="139"/>
        <end position="158"/>
    </location>
</feature>
<dbReference type="PANTHER" id="PTHR46382">
    <property type="entry name" value="PHOSPHATIDATE CYTIDYLYLTRANSFERASE"/>
    <property type="match status" value="1"/>
</dbReference>
<organism evidence="20 21">
    <name type="scientific">Denitromonas halophila</name>
    <dbReference type="NCBI Taxonomy" id="1629404"/>
    <lineage>
        <taxon>Bacteria</taxon>
        <taxon>Pseudomonadati</taxon>
        <taxon>Pseudomonadota</taxon>
        <taxon>Betaproteobacteria</taxon>
        <taxon>Rhodocyclales</taxon>
        <taxon>Zoogloeaceae</taxon>
        <taxon>Denitromonas</taxon>
    </lineage>
</organism>
<dbReference type="InterPro" id="IPR000374">
    <property type="entry name" value="PC_trans"/>
</dbReference>
<keyword evidence="21" id="KW-1185">Reference proteome</keyword>
<evidence type="ECO:0000256" key="13">
    <source>
        <dbReference type="ARBA" id="ARBA00022989"/>
    </source>
</evidence>
<evidence type="ECO:0000256" key="3">
    <source>
        <dbReference type="ARBA" id="ARBA00005119"/>
    </source>
</evidence>
<evidence type="ECO:0000256" key="2">
    <source>
        <dbReference type="ARBA" id="ARBA00004651"/>
    </source>
</evidence>
<keyword evidence="8" id="KW-1003">Cell membrane</keyword>
<feature type="transmembrane region" description="Helical" evidence="19">
    <location>
        <begin position="204"/>
        <end position="227"/>
    </location>
</feature>
<evidence type="ECO:0000256" key="4">
    <source>
        <dbReference type="ARBA" id="ARBA00005189"/>
    </source>
</evidence>
<evidence type="ECO:0000256" key="8">
    <source>
        <dbReference type="ARBA" id="ARBA00022475"/>
    </source>
</evidence>
<dbReference type="PROSITE" id="PS01315">
    <property type="entry name" value="CDS"/>
    <property type="match status" value="1"/>
</dbReference>
<evidence type="ECO:0000256" key="6">
    <source>
        <dbReference type="ARBA" id="ARBA00012487"/>
    </source>
</evidence>
<evidence type="ECO:0000256" key="19">
    <source>
        <dbReference type="SAM" id="Phobius"/>
    </source>
</evidence>
<evidence type="ECO:0000256" key="5">
    <source>
        <dbReference type="ARBA" id="ARBA00010185"/>
    </source>
</evidence>
<evidence type="ECO:0000256" key="10">
    <source>
        <dbReference type="ARBA" id="ARBA00022679"/>
    </source>
</evidence>
<comment type="similarity">
    <text evidence="5 18">Belongs to the CDS family.</text>
</comment>
<dbReference type="EMBL" id="VMNK01000014">
    <property type="protein sequence ID" value="TVO53911.1"/>
    <property type="molecule type" value="Genomic_DNA"/>
</dbReference>
<evidence type="ECO:0000256" key="1">
    <source>
        <dbReference type="ARBA" id="ARBA00001698"/>
    </source>
</evidence>
<comment type="pathway">
    <text evidence="3 18">Phospholipid metabolism; CDP-diacylglycerol biosynthesis; CDP-diacylglycerol from sn-glycerol 3-phosphate: step 3/3.</text>
</comment>
<name>A0A557QLX9_9RHOO</name>
<evidence type="ECO:0000256" key="7">
    <source>
        <dbReference type="ARBA" id="ARBA00019373"/>
    </source>
</evidence>
<dbReference type="OrthoDB" id="9799199at2"/>
<evidence type="ECO:0000256" key="9">
    <source>
        <dbReference type="ARBA" id="ARBA00022516"/>
    </source>
</evidence>
<dbReference type="RefSeq" id="WP_144310194.1">
    <property type="nucleotide sequence ID" value="NZ_VMNK01000014.1"/>
</dbReference>
<comment type="catalytic activity">
    <reaction evidence="1 18">
        <text>a 1,2-diacyl-sn-glycero-3-phosphate + CTP + H(+) = a CDP-1,2-diacyl-sn-glycerol + diphosphate</text>
        <dbReference type="Rhea" id="RHEA:16229"/>
        <dbReference type="ChEBI" id="CHEBI:15378"/>
        <dbReference type="ChEBI" id="CHEBI:33019"/>
        <dbReference type="ChEBI" id="CHEBI:37563"/>
        <dbReference type="ChEBI" id="CHEBI:58332"/>
        <dbReference type="ChEBI" id="CHEBI:58608"/>
        <dbReference type="EC" id="2.7.7.41"/>
    </reaction>
</comment>
<comment type="subcellular location">
    <subcellularLocation>
        <location evidence="2">Cell membrane</location>
        <topology evidence="2">Multi-pass membrane protein</topology>
    </subcellularLocation>
</comment>
<keyword evidence="12 18" id="KW-0548">Nucleotidyltransferase</keyword>
<keyword evidence="17" id="KW-1208">Phospholipid metabolism</keyword>
<dbReference type="EC" id="2.7.7.41" evidence="6 18"/>
<keyword evidence="9" id="KW-0444">Lipid biosynthesis</keyword>
<keyword evidence="10 18" id="KW-0808">Transferase</keyword>
<dbReference type="GO" id="GO:0005886">
    <property type="term" value="C:plasma membrane"/>
    <property type="evidence" value="ECO:0007669"/>
    <property type="project" value="UniProtKB-SubCell"/>
</dbReference>
<dbReference type="UniPathway" id="UPA00557">
    <property type="reaction ID" value="UER00614"/>
</dbReference>
<keyword evidence="11 18" id="KW-0812">Transmembrane</keyword>
<dbReference type="Proteomes" id="UP000319502">
    <property type="component" value="Unassembled WGS sequence"/>
</dbReference>
<dbReference type="GO" id="GO:0016024">
    <property type="term" value="P:CDP-diacylglycerol biosynthetic process"/>
    <property type="evidence" value="ECO:0007669"/>
    <property type="project" value="UniProtKB-UniPathway"/>
</dbReference>
<evidence type="ECO:0000313" key="21">
    <source>
        <dbReference type="Proteomes" id="UP000319502"/>
    </source>
</evidence>
<keyword evidence="15 19" id="KW-0472">Membrane</keyword>
<feature type="transmembrane region" description="Helical" evidence="19">
    <location>
        <begin position="55"/>
        <end position="77"/>
    </location>
</feature>
<evidence type="ECO:0000256" key="16">
    <source>
        <dbReference type="ARBA" id="ARBA00023209"/>
    </source>
</evidence>
<evidence type="ECO:0000256" key="12">
    <source>
        <dbReference type="ARBA" id="ARBA00022695"/>
    </source>
</evidence>
<keyword evidence="13 19" id="KW-1133">Transmembrane helix</keyword>
<dbReference type="Pfam" id="PF01148">
    <property type="entry name" value="CTP_transf_1"/>
    <property type="match status" value="1"/>
</dbReference>
<comment type="caution">
    <text evidence="20">The sequence shown here is derived from an EMBL/GenBank/DDBJ whole genome shotgun (WGS) entry which is preliminary data.</text>
</comment>
<feature type="transmembrane region" description="Helical" evidence="19">
    <location>
        <begin position="83"/>
        <end position="104"/>
    </location>
</feature>
<dbReference type="AlphaFoldDB" id="A0A557QLX9"/>
<evidence type="ECO:0000256" key="17">
    <source>
        <dbReference type="ARBA" id="ARBA00023264"/>
    </source>
</evidence>
<proteinExistence type="inferred from homology"/>
<feature type="transmembrane region" description="Helical" evidence="19">
    <location>
        <begin position="27"/>
        <end position="43"/>
    </location>
</feature>
<evidence type="ECO:0000313" key="20">
    <source>
        <dbReference type="EMBL" id="TVO53911.1"/>
    </source>
</evidence>
<feature type="transmembrane region" description="Helical" evidence="19">
    <location>
        <begin position="113"/>
        <end position="133"/>
    </location>
</feature>
<feature type="transmembrane region" description="Helical" evidence="19">
    <location>
        <begin position="179"/>
        <end position="198"/>
    </location>
</feature>
<dbReference type="PANTHER" id="PTHR46382:SF1">
    <property type="entry name" value="PHOSPHATIDATE CYTIDYLYLTRANSFERASE"/>
    <property type="match status" value="1"/>
</dbReference>
<evidence type="ECO:0000256" key="15">
    <source>
        <dbReference type="ARBA" id="ARBA00023136"/>
    </source>
</evidence>
<evidence type="ECO:0000256" key="11">
    <source>
        <dbReference type="ARBA" id="ARBA00022692"/>
    </source>
</evidence>
<keyword evidence="14" id="KW-0443">Lipid metabolism</keyword>
<comment type="pathway">
    <text evidence="4">Lipid metabolism.</text>
</comment>